<dbReference type="AlphaFoldDB" id="A0A835M031"/>
<sequence length="90" mass="9480">MATTSTSHHDVSPFAALHSDVVHFGVDDPSCHMGSIIGADYRTTSANADMASTLVRFGTTMGDVSLTLGLRHAGNLPEKSHFSVRDFGGC</sequence>
<organism evidence="1 2">
    <name type="scientific">Coptis chinensis</name>
    <dbReference type="NCBI Taxonomy" id="261450"/>
    <lineage>
        <taxon>Eukaryota</taxon>
        <taxon>Viridiplantae</taxon>
        <taxon>Streptophyta</taxon>
        <taxon>Embryophyta</taxon>
        <taxon>Tracheophyta</taxon>
        <taxon>Spermatophyta</taxon>
        <taxon>Magnoliopsida</taxon>
        <taxon>Ranunculales</taxon>
        <taxon>Ranunculaceae</taxon>
        <taxon>Coptidoideae</taxon>
        <taxon>Coptis</taxon>
    </lineage>
</organism>
<dbReference type="OrthoDB" id="991095at2759"/>
<gene>
    <name evidence="1" type="ORF">IFM89_015725</name>
</gene>
<proteinExistence type="predicted"/>
<evidence type="ECO:0000313" key="2">
    <source>
        <dbReference type="Proteomes" id="UP000631114"/>
    </source>
</evidence>
<name>A0A835M031_9MAGN</name>
<comment type="caution">
    <text evidence="1">The sequence shown here is derived from an EMBL/GenBank/DDBJ whole genome shotgun (WGS) entry which is preliminary data.</text>
</comment>
<keyword evidence="2" id="KW-1185">Reference proteome</keyword>
<dbReference type="EMBL" id="JADFTS010000004">
    <property type="protein sequence ID" value="KAF9609384.1"/>
    <property type="molecule type" value="Genomic_DNA"/>
</dbReference>
<protein>
    <submittedName>
        <fullName evidence="1">Uncharacterized protein</fullName>
    </submittedName>
</protein>
<reference evidence="1 2" key="1">
    <citation type="submission" date="2020-10" db="EMBL/GenBank/DDBJ databases">
        <title>The Coptis chinensis genome and diversification of protoberbering-type alkaloids.</title>
        <authorList>
            <person name="Wang B."/>
            <person name="Shu S."/>
            <person name="Song C."/>
            <person name="Liu Y."/>
        </authorList>
    </citation>
    <scope>NUCLEOTIDE SEQUENCE [LARGE SCALE GENOMIC DNA]</scope>
    <source>
        <strain evidence="1">HL-2020</strain>
        <tissue evidence="1">Leaf</tissue>
    </source>
</reference>
<accession>A0A835M031</accession>
<evidence type="ECO:0000313" key="1">
    <source>
        <dbReference type="EMBL" id="KAF9609384.1"/>
    </source>
</evidence>
<dbReference type="Proteomes" id="UP000631114">
    <property type="component" value="Unassembled WGS sequence"/>
</dbReference>